<dbReference type="Gene3D" id="3.30.450.20">
    <property type="entry name" value="PAS domain"/>
    <property type="match status" value="2"/>
</dbReference>
<accession>A0A4U8SF18</accession>
<dbReference type="InterPro" id="IPR029151">
    <property type="entry name" value="Sensor-like_sf"/>
</dbReference>
<dbReference type="GO" id="GO:0006935">
    <property type="term" value="P:chemotaxis"/>
    <property type="evidence" value="ECO:0007669"/>
    <property type="project" value="UniProtKB-KW"/>
</dbReference>
<dbReference type="AlphaFoldDB" id="A0A4U8SF18"/>
<feature type="transmembrane region" description="Helical" evidence="7">
    <location>
        <begin position="9"/>
        <end position="29"/>
    </location>
</feature>
<proteinExistence type="predicted"/>
<dbReference type="Pfam" id="PF02743">
    <property type="entry name" value="dCache_1"/>
    <property type="match status" value="1"/>
</dbReference>
<evidence type="ECO:0000259" key="8">
    <source>
        <dbReference type="PROSITE" id="PS50885"/>
    </source>
</evidence>
<evidence type="ECO:0000313" key="10">
    <source>
        <dbReference type="Proteomes" id="UP000029878"/>
    </source>
</evidence>
<keyword evidence="4 7" id="KW-0812">Transmembrane</keyword>
<evidence type="ECO:0000256" key="7">
    <source>
        <dbReference type="SAM" id="Phobius"/>
    </source>
</evidence>
<keyword evidence="5 7" id="KW-1133">Transmembrane helix</keyword>
<name>A0A4U8SF18_9HELI</name>
<dbReference type="Gene3D" id="1.20.120.1530">
    <property type="match status" value="1"/>
</dbReference>
<keyword evidence="6 7" id="KW-0472">Membrane</keyword>
<dbReference type="InterPro" id="IPR033479">
    <property type="entry name" value="dCache_1"/>
</dbReference>
<sequence length="498" mass="55842">MLRSLSGKLTLGAVGLFSVIIVIISFFNFNKTMNDVAQLYHSIQMQTLESAYRTIYISMVDEGQEHLRVLARDIVNTDKNNIVQQRILLSSVSSLVKYPLVFVVYEDDGKAILYDYSPDGTTKLSAEWEDVDGKDLRKRPWYVETKAKQAGIITSVYASEIGRYKGERFVTATAPLFKDGKFIGVVGFDINVNNFQERIFVSPELPSMSVFLTDRDGSIVLHEDMEFVKSGAGKEVEDTLKGALAKNKEGSIDYYLTLRNGQVLDKFGYYKQFPFGWTMVVTVDKADYAAAITKSLVQTMILAAIAIVLGAIAIFFFIRFFTNPINAIKDSLVTFFKYLNHEVKTAPQPLTINSRDEIGEMAHAINENIEKTKLGLEQDSKAVAQSIETAKTIEAGDFRARIIETPHNPQLNELKNVFNHMLDDLEKKVGSDTNEIARVFDSYVSLDFTTEVKDASGRVDIVTNTLGEEIRKMLYTSQGFAKELESKSKDLEEAVTAL</sequence>
<dbReference type="PROSITE" id="PS50885">
    <property type="entry name" value="HAMP"/>
    <property type="match status" value="1"/>
</dbReference>
<gene>
    <name evidence="9" type="ORF">LS81_000005</name>
</gene>
<protein>
    <submittedName>
        <fullName evidence="9">Methyl-accepting chemotaxis protein</fullName>
    </submittedName>
</protein>
<comment type="subcellular location">
    <subcellularLocation>
        <location evidence="1">Cell membrane</location>
        <topology evidence="1">Multi-pass membrane protein</topology>
    </subcellularLocation>
</comment>
<dbReference type="CDD" id="cd06225">
    <property type="entry name" value="HAMP"/>
    <property type="match status" value="1"/>
</dbReference>
<dbReference type="CDD" id="cd12913">
    <property type="entry name" value="PDC1_MCP_like"/>
    <property type="match status" value="1"/>
</dbReference>
<dbReference type="Pfam" id="PF00672">
    <property type="entry name" value="HAMP"/>
    <property type="match status" value="2"/>
</dbReference>
<dbReference type="OrthoDB" id="5348717at2"/>
<evidence type="ECO:0000256" key="2">
    <source>
        <dbReference type="ARBA" id="ARBA00022475"/>
    </source>
</evidence>
<evidence type="ECO:0000256" key="5">
    <source>
        <dbReference type="ARBA" id="ARBA00022989"/>
    </source>
</evidence>
<dbReference type="PANTHER" id="PTHR32089">
    <property type="entry name" value="METHYL-ACCEPTING CHEMOTAXIS PROTEIN MCPB"/>
    <property type="match status" value="1"/>
</dbReference>
<feature type="domain" description="HAMP" evidence="8">
    <location>
        <begin position="380"/>
        <end position="430"/>
    </location>
</feature>
<feature type="non-terminal residue" evidence="9">
    <location>
        <position position="498"/>
    </location>
</feature>
<reference evidence="9 10" key="1">
    <citation type="journal article" date="2014" name="Genome Announc.">
        <title>Draft genome sequences of eight enterohepatic helicobacter species isolated from both laboratory and wild rodents.</title>
        <authorList>
            <person name="Sheh A."/>
            <person name="Shen Z."/>
            <person name="Fox J.G."/>
        </authorList>
    </citation>
    <scope>NUCLEOTIDE SEQUENCE [LARGE SCALE GENOMIC DNA]</scope>
    <source>
        <strain evidence="9 10">ATCC 700114</strain>
    </source>
</reference>
<dbReference type="SUPFAM" id="SSF103190">
    <property type="entry name" value="Sensory domain-like"/>
    <property type="match status" value="1"/>
</dbReference>
<dbReference type="InterPro" id="IPR003660">
    <property type="entry name" value="HAMP_dom"/>
</dbReference>
<feature type="transmembrane region" description="Helical" evidence="7">
    <location>
        <begin position="300"/>
        <end position="321"/>
    </location>
</feature>
<keyword evidence="3" id="KW-0145">Chemotaxis</keyword>
<dbReference type="GO" id="GO:0005886">
    <property type="term" value="C:plasma membrane"/>
    <property type="evidence" value="ECO:0007669"/>
    <property type="project" value="UniProtKB-SubCell"/>
</dbReference>
<evidence type="ECO:0000256" key="4">
    <source>
        <dbReference type="ARBA" id="ARBA00022692"/>
    </source>
</evidence>
<evidence type="ECO:0000256" key="1">
    <source>
        <dbReference type="ARBA" id="ARBA00004651"/>
    </source>
</evidence>
<dbReference type="PANTHER" id="PTHR32089:SF112">
    <property type="entry name" value="LYSOZYME-LIKE PROTEIN-RELATED"/>
    <property type="match status" value="1"/>
</dbReference>
<dbReference type="GO" id="GO:0007165">
    <property type="term" value="P:signal transduction"/>
    <property type="evidence" value="ECO:0007669"/>
    <property type="project" value="InterPro"/>
</dbReference>
<dbReference type="RefSeq" id="WP_138069862.1">
    <property type="nucleotide sequence ID" value="NZ_JRPL02000001.1"/>
</dbReference>
<organism evidence="9 10">
    <name type="scientific">Helicobacter trogontum</name>
    <dbReference type="NCBI Taxonomy" id="50960"/>
    <lineage>
        <taxon>Bacteria</taxon>
        <taxon>Pseudomonadati</taxon>
        <taxon>Campylobacterota</taxon>
        <taxon>Epsilonproteobacteria</taxon>
        <taxon>Campylobacterales</taxon>
        <taxon>Helicobacteraceae</taxon>
        <taxon>Helicobacter</taxon>
    </lineage>
</organism>
<dbReference type="Proteomes" id="UP000029878">
    <property type="component" value="Unassembled WGS sequence"/>
</dbReference>
<comment type="caution">
    <text evidence="9">The sequence shown here is derived from an EMBL/GenBank/DDBJ whole genome shotgun (WGS) entry which is preliminary data.</text>
</comment>
<evidence type="ECO:0000256" key="3">
    <source>
        <dbReference type="ARBA" id="ARBA00022500"/>
    </source>
</evidence>
<keyword evidence="2" id="KW-1003">Cell membrane</keyword>
<dbReference type="EMBL" id="JRPL02000001">
    <property type="protein sequence ID" value="TLD84810.1"/>
    <property type="molecule type" value="Genomic_DNA"/>
</dbReference>
<evidence type="ECO:0000313" key="9">
    <source>
        <dbReference type="EMBL" id="TLD84810.1"/>
    </source>
</evidence>
<evidence type="ECO:0000256" key="6">
    <source>
        <dbReference type="ARBA" id="ARBA00023136"/>
    </source>
</evidence>